<proteinExistence type="predicted"/>
<keyword evidence="1" id="KW-0812">Transmembrane</keyword>
<evidence type="ECO:0000256" key="1">
    <source>
        <dbReference type="SAM" id="Phobius"/>
    </source>
</evidence>
<gene>
    <name evidence="2" type="ORF">HNQ69_001695</name>
</gene>
<feature type="transmembrane region" description="Helical" evidence="1">
    <location>
        <begin position="6"/>
        <end position="35"/>
    </location>
</feature>
<keyword evidence="1" id="KW-1133">Transmembrane helix</keyword>
<organism evidence="2 3">
    <name type="scientific">Bartonella callosciuri</name>
    <dbReference type="NCBI Taxonomy" id="686223"/>
    <lineage>
        <taxon>Bacteria</taxon>
        <taxon>Pseudomonadati</taxon>
        <taxon>Pseudomonadota</taxon>
        <taxon>Alphaproteobacteria</taxon>
        <taxon>Hyphomicrobiales</taxon>
        <taxon>Bartonellaceae</taxon>
        <taxon>Bartonella</taxon>
    </lineage>
</organism>
<dbReference type="RefSeq" id="WP_246348572.1">
    <property type="nucleotide sequence ID" value="NZ_JACHIM010000030.1"/>
</dbReference>
<dbReference type="EMBL" id="JACHIM010000030">
    <property type="protein sequence ID" value="MBB5074543.1"/>
    <property type="molecule type" value="Genomic_DNA"/>
</dbReference>
<keyword evidence="3" id="KW-1185">Reference proteome</keyword>
<dbReference type="Proteomes" id="UP000561417">
    <property type="component" value="Unassembled WGS sequence"/>
</dbReference>
<protein>
    <submittedName>
        <fullName evidence="2">Putative membrane protein</fullName>
    </submittedName>
</protein>
<name>A0A840NXA4_9HYPH</name>
<sequence length="63" mass="7168">MGQEYTLFAVLVFLEVITVGVIAFIPVMLILYIILGHSLKKIFRNWKKQSGTRQSGQSTRQVV</sequence>
<evidence type="ECO:0000313" key="2">
    <source>
        <dbReference type="EMBL" id="MBB5074543.1"/>
    </source>
</evidence>
<keyword evidence="1" id="KW-0472">Membrane</keyword>
<dbReference type="AlphaFoldDB" id="A0A840NXA4"/>
<accession>A0A840NXA4</accession>
<reference evidence="2 3" key="1">
    <citation type="submission" date="2020-08" db="EMBL/GenBank/DDBJ databases">
        <title>Genomic Encyclopedia of Type Strains, Phase IV (KMG-IV): sequencing the most valuable type-strain genomes for metagenomic binning, comparative biology and taxonomic classification.</title>
        <authorList>
            <person name="Goeker M."/>
        </authorList>
    </citation>
    <scope>NUCLEOTIDE SEQUENCE [LARGE SCALE GENOMIC DNA]</scope>
    <source>
        <strain evidence="2 3">DSM 28538</strain>
    </source>
</reference>
<evidence type="ECO:0000313" key="3">
    <source>
        <dbReference type="Proteomes" id="UP000561417"/>
    </source>
</evidence>
<comment type="caution">
    <text evidence="2">The sequence shown here is derived from an EMBL/GenBank/DDBJ whole genome shotgun (WGS) entry which is preliminary data.</text>
</comment>